<dbReference type="InterPro" id="IPR013249">
    <property type="entry name" value="RNA_pol_sigma70_r4_t2"/>
</dbReference>
<comment type="similarity">
    <text evidence="1">Belongs to the sigma-70 factor family. ECF subfamily.</text>
</comment>
<gene>
    <name evidence="7" type="ORF">GCM10007205_09790</name>
</gene>
<dbReference type="Pfam" id="PF08281">
    <property type="entry name" value="Sigma70_r4_2"/>
    <property type="match status" value="1"/>
</dbReference>
<dbReference type="Gene3D" id="1.10.10.10">
    <property type="entry name" value="Winged helix-like DNA-binding domain superfamily/Winged helix DNA-binding domain"/>
    <property type="match status" value="1"/>
</dbReference>
<dbReference type="InterPro" id="IPR007627">
    <property type="entry name" value="RNA_pol_sigma70_r2"/>
</dbReference>
<proteinExistence type="inferred from homology"/>
<dbReference type="SUPFAM" id="SSF88659">
    <property type="entry name" value="Sigma3 and sigma4 domains of RNA polymerase sigma factors"/>
    <property type="match status" value="1"/>
</dbReference>
<evidence type="ECO:0000256" key="4">
    <source>
        <dbReference type="ARBA" id="ARBA00023163"/>
    </source>
</evidence>
<dbReference type="EMBL" id="BMCG01000002">
    <property type="protein sequence ID" value="GGC02577.1"/>
    <property type="molecule type" value="Genomic_DNA"/>
</dbReference>
<dbReference type="PANTHER" id="PTHR43133:SF63">
    <property type="entry name" value="RNA POLYMERASE SIGMA FACTOR FECI-RELATED"/>
    <property type="match status" value="1"/>
</dbReference>
<dbReference type="Proteomes" id="UP000620266">
    <property type="component" value="Unassembled WGS sequence"/>
</dbReference>
<reference evidence="7" key="2">
    <citation type="submission" date="2020-09" db="EMBL/GenBank/DDBJ databases">
        <authorList>
            <person name="Sun Q."/>
            <person name="Sedlacek I."/>
        </authorList>
    </citation>
    <scope>NUCLEOTIDE SEQUENCE</scope>
    <source>
        <strain evidence="7">CCM 7086</strain>
    </source>
</reference>
<accession>A0A8J2XXP0</accession>
<dbReference type="NCBIfam" id="TIGR02937">
    <property type="entry name" value="sigma70-ECF"/>
    <property type="match status" value="1"/>
</dbReference>
<keyword evidence="2" id="KW-0805">Transcription regulation</keyword>
<evidence type="ECO:0000256" key="2">
    <source>
        <dbReference type="ARBA" id="ARBA00023015"/>
    </source>
</evidence>
<dbReference type="InterPro" id="IPR036388">
    <property type="entry name" value="WH-like_DNA-bd_sf"/>
</dbReference>
<dbReference type="NCBIfam" id="NF009180">
    <property type="entry name" value="PRK12528.1"/>
    <property type="match status" value="1"/>
</dbReference>
<dbReference type="Pfam" id="PF04542">
    <property type="entry name" value="Sigma70_r2"/>
    <property type="match status" value="1"/>
</dbReference>
<dbReference type="GO" id="GO:0003677">
    <property type="term" value="F:DNA binding"/>
    <property type="evidence" value="ECO:0007669"/>
    <property type="project" value="InterPro"/>
</dbReference>
<dbReference type="Gene3D" id="1.10.1740.10">
    <property type="match status" value="1"/>
</dbReference>
<dbReference type="AlphaFoldDB" id="A0A8J2XXP0"/>
<evidence type="ECO:0000313" key="8">
    <source>
        <dbReference type="Proteomes" id="UP000620266"/>
    </source>
</evidence>
<sequence length="176" mass="19542">MTLVSSPDKTAVPIADLYANHHGWLLGWLRKKLGNSFDAADLAHDTFVRLLAREETPALQEPRAYLTTVAQGVVSNFHRRRKIEAAYLDTLAAMPEQLAPDPETRAILLEALVEIDRRLDGLPLPVRKAFLLSQLDGMTQPQIATELGLSLATVQRYIVKAMHRCFFHGAAMVSAD</sequence>
<evidence type="ECO:0000256" key="1">
    <source>
        <dbReference type="ARBA" id="ARBA00010641"/>
    </source>
</evidence>
<dbReference type="InterPro" id="IPR013325">
    <property type="entry name" value="RNA_pol_sigma_r2"/>
</dbReference>
<dbReference type="RefSeq" id="WP_229728720.1">
    <property type="nucleotide sequence ID" value="NZ_BMCG01000002.1"/>
</dbReference>
<evidence type="ECO:0000256" key="3">
    <source>
        <dbReference type="ARBA" id="ARBA00023082"/>
    </source>
</evidence>
<feature type="domain" description="RNA polymerase sigma-70 region 2" evidence="5">
    <location>
        <begin position="17"/>
        <end position="82"/>
    </location>
</feature>
<dbReference type="GO" id="GO:0006352">
    <property type="term" value="P:DNA-templated transcription initiation"/>
    <property type="evidence" value="ECO:0007669"/>
    <property type="project" value="InterPro"/>
</dbReference>
<dbReference type="SUPFAM" id="SSF88946">
    <property type="entry name" value="Sigma2 domain of RNA polymerase sigma factors"/>
    <property type="match status" value="1"/>
</dbReference>
<name>A0A8J2XXP0_9BURK</name>
<keyword evidence="4" id="KW-0804">Transcription</keyword>
<comment type="caution">
    <text evidence="7">The sequence shown here is derived from an EMBL/GenBank/DDBJ whole genome shotgun (WGS) entry which is preliminary data.</text>
</comment>
<evidence type="ECO:0000259" key="6">
    <source>
        <dbReference type="Pfam" id="PF08281"/>
    </source>
</evidence>
<feature type="domain" description="RNA polymerase sigma factor 70 region 4 type 2" evidence="6">
    <location>
        <begin position="113"/>
        <end position="165"/>
    </location>
</feature>
<dbReference type="InterPro" id="IPR013324">
    <property type="entry name" value="RNA_pol_sigma_r3/r4-like"/>
</dbReference>
<keyword evidence="8" id="KW-1185">Reference proteome</keyword>
<dbReference type="PANTHER" id="PTHR43133">
    <property type="entry name" value="RNA POLYMERASE ECF-TYPE SIGMA FACTO"/>
    <property type="match status" value="1"/>
</dbReference>
<dbReference type="InterPro" id="IPR014284">
    <property type="entry name" value="RNA_pol_sigma-70_dom"/>
</dbReference>
<evidence type="ECO:0000313" key="7">
    <source>
        <dbReference type="EMBL" id="GGC02577.1"/>
    </source>
</evidence>
<dbReference type="InterPro" id="IPR039425">
    <property type="entry name" value="RNA_pol_sigma-70-like"/>
</dbReference>
<organism evidence="7 8">
    <name type="scientific">Oxalicibacterium flavum</name>
    <dbReference type="NCBI Taxonomy" id="179467"/>
    <lineage>
        <taxon>Bacteria</taxon>
        <taxon>Pseudomonadati</taxon>
        <taxon>Pseudomonadota</taxon>
        <taxon>Betaproteobacteria</taxon>
        <taxon>Burkholderiales</taxon>
        <taxon>Oxalobacteraceae</taxon>
        <taxon>Oxalicibacterium</taxon>
    </lineage>
</organism>
<dbReference type="GO" id="GO:0016987">
    <property type="term" value="F:sigma factor activity"/>
    <property type="evidence" value="ECO:0007669"/>
    <property type="project" value="UniProtKB-KW"/>
</dbReference>
<evidence type="ECO:0000259" key="5">
    <source>
        <dbReference type="Pfam" id="PF04542"/>
    </source>
</evidence>
<protein>
    <submittedName>
        <fullName evidence="7">RNA polymerase sigma factor</fullName>
    </submittedName>
</protein>
<keyword evidence="3" id="KW-0731">Sigma factor</keyword>
<reference evidence="7" key="1">
    <citation type="journal article" date="2014" name="Int. J. Syst. Evol. Microbiol.">
        <title>Complete genome sequence of Corynebacterium casei LMG S-19264T (=DSM 44701T), isolated from a smear-ripened cheese.</title>
        <authorList>
            <consortium name="US DOE Joint Genome Institute (JGI-PGF)"/>
            <person name="Walter F."/>
            <person name="Albersmeier A."/>
            <person name="Kalinowski J."/>
            <person name="Ruckert C."/>
        </authorList>
    </citation>
    <scope>NUCLEOTIDE SEQUENCE</scope>
    <source>
        <strain evidence="7">CCM 7086</strain>
    </source>
</reference>